<accession>A0A8H6TMA7</accession>
<evidence type="ECO:0000313" key="1">
    <source>
        <dbReference type="EMBL" id="KAF7319317.1"/>
    </source>
</evidence>
<comment type="caution">
    <text evidence="1">The sequence shown here is derived from an EMBL/GenBank/DDBJ whole genome shotgun (WGS) entry which is preliminary data.</text>
</comment>
<keyword evidence="2" id="KW-1185">Reference proteome</keyword>
<dbReference type="Proteomes" id="UP000613580">
    <property type="component" value="Unassembled WGS sequence"/>
</dbReference>
<dbReference type="OrthoDB" id="2752996at2759"/>
<evidence type="ECO:0000313" key="2">
    <source>
        <dbReference type="Proteomes" id="UP000613580"/>
    </source>
</evidence>
<name>A0A8H6TMA7_MYCCL</name>
<proteinExistence type="predicted"/>
<sequence length="180" mass="20312">MTKKLRTWEDQGWTGVKEQHVLRPLATALRARSGKTTFRVDDADASLAAAQRLANQACNGNQVSNADLTLDEDYHVPGVKLCGTKQKVFYKSIREKKNRKRKPRARTEKRIKQVTADVLRDFDRAVTPEEIWTSTKSKDISYNIPQLDGTTPPLIFLHLLEEHRAVVVIGGKVSVHLPVT</sequence>
<dbReference type="AlphaFoldDB" id="A0A8H6TMA7"/>
<organism evidence="1 2">
    <name type="scientific">Mycena chlorophos</name>
    <name type="common">Agaric fungus</name>
    <name type="synonym">Agaricus chlorophos</name>
    <dbReference type="NCBI Taxonomy" id="658473"/>
    <lineage>
        <taxon>Eukaryota</taxon>
        <taxon>Fungi</taxon>
        <taxon>Dikarya</taxon>
        <taxon>Basidiomycota</taxon>
        <taxon>Agaricomycotina</taxon>
        <taxon>Agaricomycetes</taxon>
        <taxon>Agaricomycetidae</taxon>
        <taxon>Agaricales</taxon>
        <taxon>Marasmiineae</taxon>
        <taxon>Mycenaceae</taxon>
        <taxon>Mycena</taxon>
    </lineage>
</organism>
<reference evidence="1" key="1">
    <citation type="submission" date="2020-05" db="EMBL/GenBank/DDBJ databases">
        <title>Mycena genomes resolve the evolution of fungal bioluminescence.</title>
        <authorList>
            <person name="Tsai I.J."/>
        </authorList>
    </citation>
    <scope>NUCLEOTIDE SEQUENCE</scope>
    <source>
        <strain evidence="1">110903Hualien_Pintung</strain>
    </source>
</reference>
<gene>
    <name evidence="1" type="ORF">HMN09_00269300</name>
</gene>
<dbReference type="EMBL" id="JACAZE010000003">
    <property type="protein sequence ID" value="KAF7319317.1"/>
    <property type="molecule type" value="Genomic_DNA"/>
</dbReference>
<protein>
    <submittedName>
        <fullName evidence="1">Ribonuclease H1</fullName>
    </submittedName>
</protein>